<keyword evidence="4" id="KW-0804">Transcription</keyword>
<sequence>MDSFKIFIVEDDPFYGRLLKHHLSLNPDYEVELFTSGKACLQELYQKPDVVSIDYGLPDMDGGVLLNKIHAVNSSIPVIIISGQEDITTAVDLLKKGARDYLVKDDNTKELLWRSIINIRENSNLKQEVETLKVQLEEKFSFDSIIGSSKAMQKVYAILKKAIKSNINVSITGETGTGKEVIAKAIHYNSDRSKQPFVAVNMAAIPENLLESELFGHEKGAFTGAIGRKPGKFEQAKEGTLFLDEIAEMDLSLQSKILRAIQEREFTRVGGTDTIKFKARLLTATHRDLEVQVREGKFREDLYYRIMGLPIALPALKDRDEDVLLLAEFFIKQYSRENKTGPLKLNRSGKEKLLKYHFPGNVRELKAVIELACVMTDTNGISDEDIRFSGLNSEPAIVYGEKTLREYTLEIVRHYLEKYNNNVVQVAEKLGVGKSTIYNMLKNGELDRE</sequence>
<dbReference type="PANTHER" id="PTHR32071">
    <property type="entry name" value="TRANSCRIPTIONAL REGULATORY PROTEIN"/>
    <property type="match status" value="1"/>
</dbReference>
<evidence type="ECO:0000256" key="1">
    <source>
        <dbReference type="ARBA" id="ARBA00022741"/>
    </source>
</evidence>
<dbReference type="SUPFAM" id="SSF52172">
    <property type="entry name" value="CheY-like"/>
    <property type="match status" value="1"/>
</dbReference>
<keyword evidence="5" id="KW-0597">Phosphoprotein</keyword>
<dbReference type="InterPro" id="IPR009057">
    <property type="entry name" value="Homeodomain-like_sf"/>
</dbReference>
<organism evidence="8 9">
    <name type="scientific">Neolewinella agarilytica</name>
    <dbReference type="NCBI Taxonomy" id="478744"/>
    <lineage>
        <taxon>Bacteria</taxon>
        <taxon>Pseudomonadati</taxon>
        <taxon>Bacteroidota</taxon>
        <taxon>Saprospiria</taxon>
        <taxon>Saprospirales</taxon>
        <taxon>Lewinellaceae</taxon>
        <taxon>Neolewinella</taxon>
    </lineage>
</organism>
<dbReference type="InterPro" id="IPR001789">
    <property type="entry name" value="Sig_transdc_resp-reg_receiver"/>
</dbReference>
<feature type="domain" description="Response regulatory" evidence="7">
    <location>
        <begin position="5"/>
        <end position="119"/>
    </location>
</feature>
<accession>A0A1H9MJD0</accession>
<evidence type="ECO:0000256" key="2">
    <source>
        <dbReference type="ARBA" id="ARBA00022840"/>
    </source>
</evidence>
<dbReference type="FunFam" id="3.40.50.300:FF:000006">
    <property type="entry name" value="DNA-binding transcriptional regulator NtrC"/>
    <property type="match status" value="1"/>
</dbReference>
<dbReference type="GO" id="GO:0005524">
    <property type="term" value="F:ATP binding"/>
    <property type="evidence" value="ECO:0007669"/>
    <property type="project" value="UniProtKB-KW"/>
</dbReference>
<gene>
    <name evidence="8" type="ORF">SAMN05444359_12940</name>
</gene>
<dbReference type="Gene3D" id="1.10.10.60">
    <property type="entry name" value="Homeodomain-like"/>
    <property type="match status" value="1"/>
</dbReference>
<dbReference type="Pfam" id="PF25601">
    <property type="entry name" value="AAA_lid_14"/>
    <property type="match status" value="1"/>
</dbReference>
<dbReference type="SMART" id="SM00448">
    <property type="entry name" value="REC"/>
    <property type="match status" value="1"/>
</dbReference>
<dbReference type="InterPro" id="IPR002078">
    <property type="entry name" value="Sigma_54_int"/>
</dbReference>
<dbReference type="SUPFAM" id="SSF46689">
    <property type="entry name" value="Homeodomain-like"/>
    <property type="match status" value="1"/>
</dbReference>
<dbReference type="Pfam" id="PF00072">
    <property type="entry name" value="Response_reg"/>
    <property type="match status" value="1"/>
</dbReference>
<keyword evidence="3" id="KW-0805">Transcription regulation</keyword>
<dbReference type="FunCoup" id="A0A1H9MJD0">
    <property type="interactions" value="230"/>
</dbReference>
<dbReference type="EMBL" id="FOFB01000029">
    <property type="protein sequence ID" value="SER23567.1"/>
    <property type="molecule type" value="Genomic_DNA"/>
</dbReference>
<dbReference type="AlphaFoldDB" id="A0A1H9MJD0"/>
<feature type="modified residue" description="4-aspartylphosphate" evidence="5">
    <location>
        <position position="54"/>
    </location>
</feature>
<dbReference type="InterPro" id="IPR011006">
    <property type="entry name" value="CheY-like_superfamily"/>
</dbReference>
<dbReference type="Gene3D" id="1.10.8.60">
    <property type="match status" value="1"/>
</dbReference>
<dbReference type="Pfam" id="PF00158">
    <property type="entry name" value="Sigma54_activat"/>
    <property type="match status" value="1"/>
</dbReference>
<feature type="domain" description="Sigma-54 factor interaction" evidence="6">
    <location>
        <begin position="145"/>
        <end position="374"/>
    </location>
</feature>
<keyword evidence="8" id="KW-0238">DNA-binding</keyword>
<dbReference type="Gene3D" id="3.40.50.300">
    <property type="entry name" value="P-loop containing nucleotide triphosphate hydrolases"/>
    <property type="match status" value="1"/>
</dbReference>
<dbReference type="Proteomes" id="UP000199021">
    <property type="component" value="Unassembled WGS sequence"/>
</dbReference>
<protein>
    <submittedName>
        <fullName evidence="8">DNA-binding transcriptional response regulator, NtrC family, contains REC, AAA-type ATPase, and a Fis-type DNA-binding domains</fullName>
    </submittedName>
</protein>
<evidence type="ECO:0000256" key="4">
    <source>
        <dbReference type="ARBA" id="ARBA00023163"/>
    </source>
</evidence>
<evidence type="ECO:0000313" key="9">
    <source>
        <dbReference type="Proteomes" id="UP000199021"/>
    </source>
</evidence>
<keyword evidence="2" id="KW-0067">ATP-binding</keyword>
<reference evidence="9" key="1">
    <citation type="submission" date="2016-10" db="EMBL/GenBank/DDBJ databases">
        <authorList>
            <person name="Varghese N."/>
            <person name="Submissions S."/>
        </authorList>
    </citation>
    <scope>NUCLEOTIDE SEQUENCE [LARGE SCALE GENOMIC DNA]</scope>
    <source>
        <strain evidence="9">DSM 24740</strain>
    </source>
</reference>
<dbReference type="InterPro" id="IPR058031">
    <property type="entry name" value="AAA_lid_NorR"/>
</dbReference>
<dbReference type="CDD" id="cd00156">
    <property type="entry name" value="REC"/>
    <property type="match status" value="1"/>
</dbReference>
<name>A0A1H9MJD0_9BACT</name>
<keyword evidence="1" id="KW-0547">Nucleotide-binding</keyword>
<evidence type="ECO:0000259" key="6">
    <source>
        <dbReference type="PROSITE" id="PS50045"/>
    </source>
</evidence>
<proteinExistence type="predicted"/>
<dbReference type="GO" id="GO:0003677">
    <property type="term" value="F:DNA binding"/>
    <property type="evidence" value="ECO:0007669"/>
    <property type="project" value="UniProtKB-KW"/>
</dbReference>
<keyword evidence="9" id="KW-1185">Reference proteome</keyword>
<dbReference type="Gene3D" id="3.40.50.2300">
    <property type="match status" value="1"/>
</dbReference>
<evidence type="ECO:0000256" key="5">
    <source>
        <dbReference type="PROSITE-ProRule" id="PRU00169"/>
    </source>
</evidence>
<dbReference type="STRING" id="478744.SAMN05444359_12940"/>
<evidence type="ECO:0000259" key="7">
    <source>
        <dbReference type="PROSITE" id="PS50110"/>
    </source>
</evidence>
<dbReference type="GO" id="GO:0006355">
    <property type="term" value="P:regulation of DNA-templated transcription"/>
    <property type="evidence" value="ECO:0007669"/>
    <property type="project" value="InterPro"/>
</dbReference>
<dbReference type="GO" id="GO:0000160">
    <property type="term" value="P:phosphorelay signal transduction system"/>
    <property type="evidence" value="ECO:0007669"/>
    <property type="project" value="InterPro"/>
</dbReference>
<dbReference type="InterPro" id="IPR025944">
    <property type="entry name" value="Sigma_54_int_dom_CS"/>
</dbReference>
<dbReference type="SMART" id="SM00382">
    <property type="entry name" value="AAA"/>
    <property type="match status" value="1"/>
</dbReference>
<dbReference type="InterPro" id="IPR027417">
    <property type="entry name" value="P-loop_NTPase"/>
</dbReference>
<evidence type="ECO:0000313" key="8">
    <source>
        <dbReference type="EMBL" id="SER23567.1"/>
    </source>
</evidence>
<evidence type="ECO:0000256" key="3">
    <source>
        <dbReference type="ARBA" id="ARBA00023015"/>
    </source>
</evidence>
<dbReference type="InterPro" id="IPR003593">
    <property type="entry name" value="AAA+_ATPase"/>
</dbReference>
<dbReference type="CDD" id="cd00009">
    <property type="entry name" value="AAA"/>
    <property type="match status" value="1"/>
</dbReference>
<dbReference type="PROSITE" id="PS50110">
    <property type="entry name" value="RESPONSE_REGULATORY"/>
    <property type="match status" value="1"/>
</dbReference>
<dbReference type="SUPFAM" id="SSF52540">
    <property type="entry name" value="P-loop containing nucleoside triphosphate hydrolases"/>
    <property type="match status" value="1"/>
</dbReference>
<dbReference type="InParanoid" id="A0A1H9MJD0"/>
<dbReference type="PROSITE" id="PS00688">
    <property type="entry name" value="SIGMA54_INTERACT_3"/>
    <property type="match status" value="1"/>
</dbReference>
<dbReference type="PROSITE" id="PS50045">
    <property type="entry name" value="SIGMA54_INTERACT_4"/>
    <property type="match status" value="1"/>
</dbReference>